<dbReference type="EMBL" id="CAXKWB010000493">
    <property type="protein sequence ID" value="CAL4061011.1"/>
    <property type="molecule type" value="Genomic_DNA"/>
</dbReference>
<gene>
    <name evidence="2" type="ORF">MNOR_LOCUS1761</name>
</gene>
<feature type="non-terminal residue" evidence="2">
    <location>
        <position position="113"/>
    </location>
</feature>
<dbReference type="Proteomes" id="UP001497623">
    <property type="component" value="Unassembled WGS sequence"/>
</dbReference>
<keyword evidence="3" id="KW-1185">Reference proteome</keyword>
<name>A0AAV2PKU6_MEGNR</name>
<organism evidence="2 3">
    <name type="scientific">Meganyctiphanes norvegica</name>
    <name type="common">Northern krill</name>
    <name type="synonym">Thysanopoda norvegica</name>
    <dbReference type="NCBI Taxonomy" id="48144"/>
    <lineage>
        <taxon>Eukaryota</taxon>
        <taxon>Metazoa</taxon>
        <taxon>Ecdysozoa</taxon>
        <taxon>Arthropoda</taxon>
        <taxon>Crustacea</taxon>
        <taxon>Multicrustacea</taxon>
        <taxon>Malacostraca</taxon>
        <taxon>Eumalacostraca</taxon>
        <taxon>Eucarida</taxon>
        <taxon>Euphausiacea</taxon>
        <taxon>Euphausiidae</taxon>
        <taxon>Meganyctiphanes</taxon>
    </lineage>
</organism>
<reference evidence="2 3" key="1">
    <citation type="submission" date="2024-05" db="EMBL/GenBank/DDBJ databases">
        <authorList>
            <person name="Wallberg A."/>
        </authorList>
    </citation>
    <scope>NUCLEOTIDE SEQUENCE [LARGE SCALE GENOMIC DNA]</scope>
</reference>
<evidence type="ECO:0000313" key="2">
    <source>
        <dbReference type="EMBL" id="CAL4061011.1"/>
    </source>
</evidence>
<feature type="region of interest" description="Disordered" evidence="1">
    <location>
        <begin position="34"/>
        <end position="89"/>
    </location>
</feature>
<proteinExistence type="predicted"/>
<dbReference type="AlphaFoldDB" id="A0AAV2PKU6"/>
<comment type="caution">
    <text evidence="2">The sequence shown here is derived from an EMBL/GenBank/DDBJ whole genome shotgun (WGS) entry which is preliminary data.</text>
</comment>
<sequence length="113" mass="12318">MDMDMDKEIGGLKRLAPGIHHAGGVAPLSFSLSSLSGSSSTPLEASGSPVRMADELTTNSLNRRKSKRCGEREAARRSWGPADKEEGNRDFWASIQEPYDYIMGNNLITDSCQ</sequence>
<feature type="compositionally biased region" description="Low complexity" evidence="1">
    <location>
        <begin position="34"/>
        <end position="48"/>
    </location>
</feature>
<evidence type="ECO:0000313" key="3">
    <source>
        <dbReference type="Proteomes" id="UP001497623"/>
    </source>
</evidence>
<accession>A0AAV2PKU6</accession>
<feature type="compositionally biased region" description="Basic and acidic residues" evidence="1">
    <location>
        <begin position="68"/>
        <end position="89"/>
    </location>
</feature>
<protein>
    <submittedName>
        <fullName evidence="2">Uncharacterized protein</fullName>
    </submittedName>
</protein>
<evidence type="ECO:0000256" key="1">
    <source>
        <dbReference type="SAM" id="MobiDB-lite"/>
    </source>
</evidence>